<gene>
    <name evidence="2" type="ORF">PCOR1329_LOCUS21208</name>
</gene>
<keyword evidence="1" id="KW-0472">Membrane</keyword>
<feature type="transmembrane region" description="Helical" evidence="1">
    <location>
        <begin position="160"/>
        <end position="182"/>
    </location>
</feature>
<dbReference type="EMBL" id="CAUYUJ010006954">
    <property type="protein sequence ID" value="CAK0819146.1"/>
    <property type="molecule type" value="Genomic_DNA"/>
</dbReference>
<dbReference type="Proteomes" id="UP001189429">
    <property type="component" value="Unassembled WGS sequence"/>
</dbReference>
<evidence type="ECO:0000313" key="2">
    <source>
        <dbReference type="EMBL" id="CAK0819146.1"/>
    </source>
</evidence>
<reference evidence="2" key="1">
    <citation type="submission" date="2023-10" db="EMBL/GenBank/DDBJ databases">
        <authorList>
            <person name="Chen Y."/>
            <person name="Shah S."/>
            <person name="Dougan E. K."/>
            <person name="Thang M."/>
            <person name="Chan C."/>
        </authorList>
    </citation>
    <scope>NUCLEOTIDE SEQUENCE [LARGE SCALE GENOMIC DNA]</scope>
</reference>
<organism evidence="2 3">
    <name type="scientific">Prorocentrum cordatum</name>
    <dbReference type="NCBI Taxonomy" id="2364126"/>
    <lineage>
        <taxon>Eukaryota</taxon>
        <taxon>Sar</taxon>
        <taxon>Alveolata</taxon>
        <taxon>Dinophyceae</taxon>
        <taxon>Prorocentrales</taxon>
        <taxon>Prorocentraceae</taxon>
        <taxon>Prorocentrum</taxon>
    </lineage>
</organism>
<evidence type="ECO:0000256" key="1">
    <source>
        <dbReference type="SAM" id="Phobius"/>
    </source>
</evidence>
<evidence type="ECO:0000313" key="3">
    <source>
        <dbReference type="Proteomes" id="UP001189429"/>
    </source>
</evidence>
<proteinExistence type="predicted"/>
<name>A0ABN9RKI9_9DINO</name>
<sequence>MPARRCRASWRGGAGCSCHLGPSLPQGPSFSAAAPPRPRRHVVPLRLRRGPRWRRGRPRRRVRLGPRVRRQRHVRRGRPVRRGRRDCGTACCATTTSCMGCGPGAGAACAEGSGCGGGGGTILSYVGPGGDYVQETTYKYVGMGAGEFGAVRIPGRGPNCCLICLVPLGLSLLLLPLLLFAMEKKINCGEGDVVSWDVPKKVYCCLHEGKGCPTTPAAPSTMPAPVVPVAPVAPVVTTAMSTTSPCPIDCNAGYNDLDPLQWVRGWSGEKKIYCCKTANKGCPSELPPPSGLPQGDAPPEEDKSEYDCDAGYHHCMHCLELSWSPGKIAYCCKNQHKGCKGEEPE</sequence>
<accession>A0ABN9RKI9</accession>
<keyword evidence="1" id="KW-1133">Transmembrane helix</keyword>
<comment type="caution">
    <text evidence="2">The sequence shown here is derived from an EMBL/GenBank/DDBJ whole genome shotgun (WGS) entry which is preliminary data.</text>
</comment>
<keyword evidence="3" id="KW-1185">Reference proteome</keyword>
<protein>
    <submittedName>
        <fullName evidence="2">Uncharacterized protein</fullName>
    </submittedName>
</protein>
<keyword evidence="1" id="KW-0812">Transmembrane</keyword>